<dbReference type="Proteomes" id="UP000694580">
    <property type="component" value="Chromosome 14"/>
</dbReference>
<feature type="transmembrane region" description="Helical" evidence="13">
    <location>
        <begin position="34"/>
        <end position="57"/>
    </location>
</feature>
<reference evidence="15" key="3">
    <citation type="submission" date="2025-09" db="UniProtKB">
        <authorList>
            <consortium name="Ensembl"/>
        </authorList>
    </citation>
    <scope>IDENTIFICATION</scope>
</reference>
<dbReference type="InterPro" id="IPR000276">
    <property type="entry name" value="GPCR_Rhodpsn"/>
</dbReference>
<sequence length="232" mass="25915">MELKNVSDNILLCFESLNGSCQKFAYPLSVRIPLYLFFGATVFLTVLGNLLVIITIVHFKQLHSPTNHLVLSLAVADLLVGLLLMPTCTIRSVETCWYLGDFYCKIHSSFDVTLCNASILNLSFIAIDRYYAVCHPLRYQATITPSVAAAMVAVSWSVPSALGFGMVLLELNIMGFEDFYYSNVYCKGGFNTSYNNMFLVLILTCKLTCKLDCMCTHRLPLSLTSQTDLHEV</sequence>
<comment type="subcellular location">
    <subcellularLocation>
        <location evidence="1">Cell membrane</location>
        <topology evidence="1">Multi-pass membrane protein</topology>
    </subcellularLocation>
</comment>
<protein>
    <recommendedName>
        <fullName evidence="11">Trace amine-associated receptor 1</fullName>
    </recommendedName>
</protein>
<evidence type="ECO:0000256" key="4">
    <source>
        <dbReference type="ARBA" id="ARBA00022989"/>
    </source>
</evidence>
<dbReference type="InterPro" id="IPR017452">
    <property type="entry name" value="GPCR_Rhodpsn_7TM"/>
</dbReference>
<keyword evidence="2" id="KW-1003">Cell membrane</keyword>
<keyword evidence="5 12" id="KW-0297">G-protein coupled receptor</keyword>
<proteinExistence type="inferred from homology"/>
<dbReference type="InterPro" id="IPR050569">
    <property type="entry name" value="TAAR"/>
</dbReference>
<dbReference type="SUPFAM" id="SSF81321">
    <property type="entry name" value="Family A G protein-coupled receptor-like"/>
    <property type="match status" value="1"/>
</dbReference>
<comment type="similarity">
    <text evidence="12">Belongs to the G-protein coupled receptor 1 family.</text>
</comment>
<evidence type="ECO:0000256" key="10">
    <source>
        <dbReference type="ARBA" id="ARBA00023224"/>
    </source>
</evidence>
<evidence type="ECO:0000256" key="7">
    <source>
        <dbReference type="ARBA" id="ARBA00023157"/>
    </source>
</evidence>
<dbReference type="PROSITE" id="PS00237">
    <property type="entry name" value="G_PROTEIN_RECEP_F1_1"/>
    <property type="match status" value="1"/>
</dbReference>
<dbReference type="PRINTS" id="PR00237">
    <property type="entry name" value="GPCRRHODOPSN"/>
</dbReference>
<name>A0AAY4CVH6_9TELE</name>
<keyword evidence="3 12" id="KW-0812">Transmembrane</keyword>
<keyword evidence="10 12" id="KW-0807">Transducer</keyword>
<feature type="transmembrane region" description="Helical" evidence="13">
    <location>
        <begin position="69"/>
        <end position="86"/>
    </location>
</feature>
<dbReference type="Ensembl" id="ENSDCDT00010046800.1">
    <property type="protein sequence ID" value="ENSDCDP00010037255.1"/>
    <property type="gene ID" value="ENSDCDG00010024298.1"/>
</dbReference>
<dbReference type="GO" id="GO:0005886">
    <property type="term" value="C:plasma membrane"/>
    <property type="evidence" value="ECO:0007669"/>
    <property type="project" value="UniProtKB-SubCell"/>
</dbReference>
<evidence type="ECO:0000256" key="13">
    <source>
        <dbReference type="SAM" id="Phobius"/>
    </source>
</evidence>
<reference evidence="15 16" key="1">
    <citation type="submission" date="2020-06" db="EMBL/GenBank/DDBJ databases">
        <authorList>
            <consortium name="Wellcome Sanger Institute Data Sharing"/>
        </authorList>
    </citation>
    <scope>NUCLEOTIDE SEQUENCE [LARGE SCALE GENOMIC DNA]</scope>
</reference>
<evidence type="ECO:0000256" key="5">
    <source>
        <dbReference type="ARBA" id="ARBA00023040"/>
    </source>
</evidence>
<dbReference type="AlphaFoldDB" id="A0AAY4CVH6"/>
<dbReference type="GeneTree" id="ENSGT00950000182934"/>
<evidence type="ECO:0000256" key="12">
    <source>
        <dbReference type="RuleBase" id="RU000688"/>
    </source>
</evidence>
<evidence type="ECO:0000259" key="14">
    <source>
        <dbReference type="PROSITE" id="PS50262"/>
    </source>
</evidence>
<evidence type="ECO:0000256" key="11">
    <source>
        <dbReference type="ARBA" id="ARBA00039439"/>
    </source>
</evidence>
<dbReference type="PRINTS" id="PR01830">
    <property type="entry name" value="TRACEAMINER"/>
</dbReference>
<keyword evidence="4 13" id="KW-1133">Transmembrane helix</keyword>
<reference evidence="15" key="2">
    <citation type="submission" date="2025-08" db="UniProtKB">
        <authorList>
            <consortium name="Ensembl"/>
        </authorList>
    </citation>
    <scope>IDENTIFICATION</scope>
</reference>
<evidence type="ECO:0000256" key="9">
    <source>
        <dbReference type="ARBA" id="ARBA00023180"/>
    </source>
</evidence>
<keyword evidence="7" id="KW-1015">Disulfide bond</keyword>
<evidence type="ECO:0000256" key="6">
    <source>
        <dbReference type="ARBA" id="ARBA00023136"/>
    </source>
</evidence>
<gene>
    <name evidence="15" type="primary">TAAR1</name>
</gene>
<keyword evidence="9" id="KW-0325">Glycoprotein</keyword>
<evidence type="ECO:0000256" key="1">
    <source>
        <dbReference type="ARBA" id="ARBA00004651"/>
    </source>
</evidence>
<evidence type="ECO:0000313" key="16">
    <source>
        <dbReference type="Proteomes" id="UP000694580"/>
    </source>
</evidence>
<keyword evidence="8 12" id="KW-0675">Receptor</keyword>
<dbReference type="Gene3D" id="1.20.1070.10">
    <property type="entry name" value="Rhodopsin 7-helix transmembrane proteins"/>
    <property type="match status" value="1"/>
</dbReference>
<dbReference type="InterPro" id="IPR009132">
    <property type="entry name" value="TAAR_fam"/>
</dbReference>
<keyword evidence="6 13" id="KW-0472">Membrane</keyword>
<evidence type="ECO:0000313" key="15">
    <source>
        <dbReference type="Ensembl" id="ENSDCDP00010037255.1"/>
    </source>
</evidence>
<dbReference type="Pfam" id="PF00001">
    <property type="entry name" value="7tm_1"/>
    <property type="match status" value="1"/>
</dbReference>
<organism evidence="15 16">
    <name type="scientific">Denticeps clupeoides</name>
    <name type="common">denticle herring</name>
    <dbReference type="NCBI Taxonomy" id="299321"/>
    <lineage>
        <taxon>Eukaryota</taxon>
        <taxon>Metazoa</taxon>
        <taxon>Chordata</taxon>
        <taxon>Craniata</taxon>
        <taxon>Vertebrata</taxon>
        <taxon>Euteleostomi</taxon>
        <taxon>Actinopterygii</taxon>
        <taxon>Neopterygii</taxon>
        <taxon>Teleostei</taxon>
        <taxon>Clupei</taxon>
        <taxon>Clupeiformes</taxon>
        <taxon>Denticipitoidei</taxon>
        <taxon>Denticipitidae</taxon>
        <taxon>Denticeps</taxon>
    </lineage>
</organism>
<dbReference type="PANTHER" id="PTHR24249">
    <property type="entry name" value="HISTAMINE RECEPTOR-RELATED G-PROTEIN COUPLED RECEPTOR"/>
    <property type="match status" value="1"/>
</dbReference>
<feature type="domain" description="G-protein coupled receptors family 1 profile" evidence="14">
    <location>
        <begin position="48"/>
        <end position="232"/>
    </location>
</feature>
<dbReference type="PANTHER" id="PTHR24249:SF415">
    <property type="entry name" value="TRACE AMINE-ASSOCIATED RECEPTOR 1"/>
    <property type="match status" value="1"/>
</dbReference>
<evidence type="ECO:0000256" key="8">
    <source>
        <dbReference type="ARBA" id="ARBA00023170"/>
    </source>
</evidence>
<evidence type="ECO:0000256" key="3">
    <source>
        <dbReference type="ARBA" id="ARBA00022692"/>
    </source>
</evidence>
<evidence type="ECO:0000256" key="2">
    <source>
        <dbReference type="ARBA" id="ARBA00022475"/>
    </source>
</evidence>
<dbReference type="GO" id="GO:0001594">
    <property type="term" value="F:trace-amine receptor activity"/>
    <property type="evidence" value="ECO:0007669"/>
    <property type="project" value="InterPro"/>
</dbReference>
<dbReference type="PROSITE" id="PS50262">
    <property type="entry name" value="G_PROTEIN_RECEP_F1_2"/>
    <property type="match status" value="1"/>
</dbReference>
<accession>A0AAY4CVH6</accession>
<keyword evidence="16" id="KW-1185">Reference proteome</keyword>